<reference evidence="3 4" key="1">
    <citation type="journal article" date="2021" name="Commun. Biol.">
        <title>The genome of Shorea leprosula (Dipterocarpaceae) highlights the ecological relevance of drought in aseasonal tropical rainforests.</title>
        <authorList>
            <person name="Ng K.K.S."/>
            <person name="Kobayashi M.J."/>
            <person name="Fawcett J.A."/>
            <person name="Hatakeyama M."/>
            <person name="Paape T."/>
            <person name="Ng C.H."/>
            <person name="Ang C.C."/>
            <person name="Tnah L.H."/>
            <person name="Lee C.T."/>
            <person name="Nishiyama T."/>
            <person name="Sese J."/>
            <person name="O'Brien M.J."/>
            <person name="Copetti D."/>
            <person name="Mohd Noor M.I."/>
            <person name="Ong R.C."/>
            <person name="Putra M."/>
            <person name="Sireger I.Z."/>
            <person name="Indrioko S."/>
            <person name="Kosugi Y."/>
            <person name="Izuno A."/>
            <person name="Isagi Y."/>
            <person name="Lee S.L."/>
            <person name="Shimizu K.K."/>
        </authorList>
    </citation>
    <scope>NUCLEOTIDE SEQUENCE [LARGE SCALE GENOMIC DNA]</scope>
    <source>
        <strain evidence="3">214</strain>
    </source>
</reference>
<dbReference type="EMBL" id="BPVZ01000004">
    <property type="protein sequence ID" value="GKU90500.1"/>
    <property type="molecule type" value="Genomic_DNA"/>
</dbReference>
<protein>
    <recommendedName>
        <fullName evidence="2">Meiosis-specific protein ASY3-like coiled-coil domain-containing protein</fullName>
    </recommendedName>
</protein>
<sequence>MSDYLSFCSNYHPSSQSRKISIGVMVDLCAKRKPGAAKTDDSELAIKERIHFCTGNSAEEKDKGDAVTATKEKQTEAAEGGSSPWMTTRSFYQNPLASETAFSQRRNSLLEILGTVSFPKGLHPNIQVPEVGPSNLKPDGTVDQIGDTTVKLRQISDTIEMDTESPDNTIKRPETRSLTRKKAPSKVQPNETASTRTQAPKRVQSHKSRSGSSSKQKLQESFFCFGGQSAKLDGEVKRGSFIPGRKKIQKIPGIVPCKINFSTKDNEDDIQETSHRKRTPEPLEKTSLFGNKIKSFHGCFAQSRRNHLDKDDAEKLADSLPRNWMPTTEKNDGEDVLSDAVSEEKDSESESSEGGSPVIKRFDKQ</sequence>
<accession>A0AAV5HUT9</accession>
<dbReference type="GO" id="GO:0051321">
    <property type="term" value="P:meiotic cell cycle"/>
    <property type="evidence" value="ECO:0007669"/>
    <property type="project" value="InterPro"/>
</dbReference>
<evidence type="ECO:0000256" key="1">
    <source>
        <dbReference type="SAM" id="MobiDB-lite"/>
    </source>
</evidence>
<name>A0AAV5HUT9_9ROSI</name>
<feature type="region of interest" description="Disordered" evidence="1">
    <location>
        <begin position="57"/>
        <end position="87"/>
    </location>
</feature>
<feature type="compositionally biased region" description="Basic and acidic residues" evidence="1">
    <location>
        <begin position="58"/>
        <end position="76"/>
    </location>
</feature>
<feature type="compositionally biased region" description="Polar residues" evidence="1">
    <location>
        <begin position="187"/>
        <end position="198"/>
    </location>
</feature>
<evidence type="ECO:0000259" key="2">
    <source>
        <dbReference type="Pfam" id="PF20435"/>
    </source>
</evidence>
<feature type="region of interest" description="Disordered" evidence="1">
    <location>
        <begin position="319"/>
        <end position="365"/>
    </location>
</feature>
<evidence type="ECO:0000313" key="4">
    <source>
        <dbReference type="Proteomes" id="UP001054252"/>
    </source>
</evidence>
<gene>
    <name evidence="3" type="ORF">SLEP1_g4488</name>
</gene>
<feature type="domain" description="Meiosis-specific protein ASY3-like coiled-coil" evidence="2">
    <location>
        <begin position="1"/>
        <end position="93"/>
    </location>
</feature>
<dbReference type="PANTHER" id="PTHR36027">
    <property type="entry name" value="MEIOSIS-SPECIFIC PROTEIN ASY3"/>
    <property type="match status" value="1"/>
</dbReference>
<comment type="caution">
    <text evidence="3">The sequence shown here is derived from an EMBL/GenBank/DDBJ whole genome shotgun (WGS) entry which is preliminary data.</text>
</comment>
<dbReference type="Proteomes" id="UP001054252">
    <property type="component" value="Unassembled WGS sequence"/>
</dbReference>
<dbReference type="AlphaFoldDB" id="A0AAV5HUT9"/>
<proteinExistence type="predicted"/>
<dbReference type="InterPro" id="IPR046845">
    <property type="entry name" value="ASY3-like_CC"/>
</dbReference>
<evidence type="ECO:0000313" key="3">
    <source>
        <dbReference type="EMBL" id="GKU90500.1"/>
    </source>
</evidence>
<dbReference type="PANTHER" id="PTHR36027:SF1">
    <property type="entry name" value="MEIOSIS-SPECIFIC PROTEIN ASY3"/>
    <property type="match status" value="1"/>
</dbReference>
<dbReference type="InterPro" id="IPR037731">
    <property type="entry name" value="ASY3-like"/>
</dbReference>
<dbReference type="Pfam" id="PF20435">
    <property type="entry name" value="ASY3-like"/>
    <property type="match status" value="2"/>
</dbReference>
<organism evidence="3 4">
    <name type="scientific">Rubroshorea leprosula</name>
    <dbReference type="NCBI Taxonomy" id="152421"/>
    <lineage>
        <taxon>Eukaryota</taxon>
        <taxon>Viridiplantae</taxon>
        <taxon>Streptophyta</taxon>
        <taxon>Embryophyta</taxon>
        <taxon>Tracheophyta</taxon>
        <taxon>Spermatophyta</taxon>
        <taxon>Magnoliopsida</taxon>
        <taxon>eudicotyledons</taxon>
        <taxon>Gunneridae</taxon>
        <taxon>Pentapetalae</taxon>
        <taxon>rosids</taxon>
        <taxon>malvids</taxon>
        <taxon>Malvales</taxon>
        <taxon>Dipterocarpaceae</taxon>
        <taxon>Rubroshorea</taxon>
    </lineage>
</organism>
<feature type="domain" description="Meiosis-specific protein ASY3-like coiled-coil" evidence="2">
    <location>
        <begin position="106"/>
        <end position="285"/>
    </location>
</feature>
<keyword evidence="4" id="KW-1185">Reference proteome</keyword>
<feature type="region of interest" description="Disordered" evidence="1">
    <location>
        <begin position="153"/>
        <end position="217"/>
    </location>
</feature>